<keyword evidence="3" id="KW-1185">Reference proteome</keyword>
<dbReference type="InterPro" id="IPR037401">
    <property type="entry name" value="SnoaL-like"/>
</dbReference>
<dbReference type="AlphaFoldDB" id="A0A8J3QPU1"/>
<reference evidence="2" key="1">
    <citation type="submission" date="2021-01" db="EMBL/GenBank/DDBJ databases">
        <title>Whole genome shotgun sequence of Rugosimonospora africana NBRC 104875.</title>
        <authorList>
            <person name="Komaki H."/>
            <person name="Tamura T."/>
        </authorList>
    </citation>
    <scope>NUCLEOTIDE SEQUENCE</scope>
    <source>
        <strain evidence="2">NBRC 104875</strain>
    </source>
</reference>
<dbReference type="EMBL" id="BONZ01000032">
    <property type="protein sequence ID" value="GIH15270.1"/>
    <property type="molecule type" value="Genomic_DNA"/>
</dbReference>
<proteinExistence type="predicted"/>
<protein>
    <recommendedName>
        <fullName evidence="1">SnoaL-like domain-containing protein</fullName>
    </recommendedName>
</protein>
<feature type="domain" description="SnoaL-like" evidence="1">
    <location>
        <begin position="7"/>
        <end position="127"/>
    </location>
</feature>
<evidence type="ECO:0000259" key="1">
    <source>
        <dbReference type="Pfam" id="PF13577"/>
    </source>
</evidence>
<dbReference type="Proteomes" id="UP000642748">
    <property type="component" value="Unassembled WGS sequence"/>
</dbReference>
<dbReference type="InterPro" id="IPR032710">
    <property type="entry name" value="NTF2-like_dom_sf"/>
</dbReference>
<dbReference type="Pfam" id="PF13577">
    <property type="entry name" value="SnoaL_4"/>
    <property type="match status" value="1"/>
</dbReference>
<comment type="caution">
    <text evidence="2">The sequence shown here is derived from an EMBL/GenBank/DDBJ whole genome shotgun (WGS) entry which is preliminary data.</text>
</comment>
<sequence length="159" mass="18001">MNDLRAIADRIEIEALRGEFSDAAMMSDYDRFASLFTDDAVYRIPDADIEQTGREEIRAGTERLASEWEYFVQTTHPGAIQLDGDTASGRAYICELGRLRDGSSVFNYALFHDRYRRTPDGWKFTERVYEVRYFDTSPLAGSPQVAWAATHPPAGDESS</sequence>
<dbReference type="Gene3D" id="3.10.450.50">
    <property type="match status" value="1"/>
</dbReference>
<organism evidence="2 3">
    <name type="scientific">Rugosimonospora africana</name>
    <dbReference type="NCBI Taxonomy" id="556532"/>
    <lineage>
        <taxon>Bacteria</taxon>
        <taxon>Bacillati</taxon>
        <taxon>Actinomycetota</taxon>
        <taxon>Actinomycetes</taxon>
        <taxon>Micromonosporales</taxon>
        <taxon>Micromonosporaceae</taxon>
        <taxon>Rugosimonospora</taxon>
    </lineage>
</organism>
<name>A0A8J3QPU1_9ACTN</name>
<evidence type="ECO:0000313" key="3">
    <source>
        <dbReference type="Proteomes" id="UP000642748"/>
    </source>
</evidence>
<gene>
    <name evidence="2" type="ORF">Raf01_34420</name>
</gene>
<accession>A0A8J3QPU1</accession>
<dbReference type="SUPFAM" id="SSF54427">
    <property type="entry name" value="NTF2-like"/>
    <property type="match status" value="1"/>
</dbReference>
<evidence type="ECO:0000313" key="2">
    <source>
        <dbReference type="EMBL" id="GIH15270.1"/>
    </source>
</evidence>
<dbReference type="RefSeq" id="WP_203918907.1">
    <property type="nucleotide sequence ID" value="NZ_BONZ01000032.1"/>
</dbReference>